<dbReference type="RefSeq" id="WP_259612510.1">
    <property type="nucleotide sequence ID" value="NZ_CP091139.2"/>
</dbReference>
<keyword evidence="2" id="KW-1185">Reference proteome</keyword>
<gene>
    <name evidence="1" type="ORF">L2X98_22235</name>
</gene>
<dbReference type="EMBL" id="CP091139">
    <property type="protein sequence ID" value="UUT35879.1"/>
    <property type="molecule type" value="Genomic_DNA"/>
</dbReference>
<organism evidence="1 2">
    <name type="scientific">Microbacterium elymi</name>
    <dbReference type="NCBI Taxonomy" id="2909587"/>
    <lineage>
        <taxon>Bacteria</taxon>
        <taxon>Bacillati</taxon>
        <taxon>Actinomycetota</taxon>
        <taxon>Actinomycetes</taxon>
        <taxon>Micrococcales</taxon>
        <taxon>Microbacteriaceae</taxon>
        <taxon>Microbacterium</taxon>
    </lineage>
</organism>
<evidence type="ECO:0000313" key="1">
    <source>
        <dbReference type="EMBL" id="UUT35879.1"/>
    </source>
</evidence>
<proteinExistence type="predicted"/>
<accession>A0ABY5NL85</accession>
<dbReference type="Proteomes" id="UP001054811">
    <property type="component" value="Chromosome"/>
</dbReference>
<sequence length="347" mass="33535">MIDPAVTVIADGAVEVEALQLTSIAARALGIALNPKDAKTNIGAGVGFTYLSVANTADIGAGARIAADGIRITAGTPIDESTGEAELNSVIVWGLAAAGGKSNPQIAGSVGLTVISYTTTAHVEAGADLNSAGALSITASNPMGLQNLAIAGALSQGGAAVGAAIAINILEPVRTTATVDSSTATPTRLDAAGAMTIRSTAALGLLGVDVGLMGSNLLGALEGIPGVSLIPAPGSQVASPAVSTIAVAGGAGTGELSLGGSFIVNVWSRTTTATIGAGALINQRRAGTAAQTVTVLARDDTEQVEIAGALGLSTGDAGIGIAVIVDVVDTTVTASFGSSSRVSAGET</sequence>
<name>A0ABY5NL85_9MICO</name>
<evidence type="ECO:0000313" key="2">
    <source>
        <dbReference type="Proteomes" id="UP001054811"/>
    </source>
</evidence>
<reference evidence="1" key="1">
    <citation type="submission" date="2022-01" db="EMBL/GenBank/DDBJ databases">
        <title>Microbacterium eymi and Microbacterium rhizovicinus sp. nov., isolated from the rhizospheric soil of Elymus tsukushiensis, a plant native to the Dokdo Islands, Republic of Korea.</title>
        <authorList>
            <person name="Hwang Y.J."/>
        </authorList>
    </citation>
    <scope>NUCLEOTIDE SEQUENCE</scope>
    <source>
        <strain evidence="1">KUDC0405</strain>
    </source>
</reference>
<protein>
    <submittedName>
        <fullName evidence="1">Uncharacterized protein</fullName>
    </submittedName>
</protein>